<keyword evidence="3" id="KW-0677">Repeat</keyword>
<sequence length="193" mass="22223">MGKGSSKLSAEEIKDLQKATYFDKKEIQQWHRDFMKDCPSGALGEEEFQTIYQQFFPYGDPSKFAGFVFKVFDANKDGSISFKEFICALSVTSRGTLDEKLDWAFDLYDLDKDGYITKQEMLHIVEAIYRMVGNMLDLPHDEDTPEKRVTKIFTQMDKNKDGKLTKDEFREGSKCDPWIVQALSLEIPHDSAS</sequence>
<keyword evidence="2" id="KW-0479">Metal-binding</keyword>
<reference evidence="7" key="1">
    <citation type="submission" date="2015-02" db="EMBL/GenBank/DDBJ databases">
        <title>Genome sequencing for Strongylocentrotus purpuratus.</title>
        <authorList>
            <person name="Murali S."/>
            <person name="Liu Y."/>
            <person name="Vee V."/>
            <person name="English A."/>
            <person name="Wang M."/>
            <person name="Skinner E."/>
            <person name="Han Y."/>
            <person name="Muzny D.M."/>
            <person name="Worley K.C."/>
            <person name="Gibbs R.A."/>
        </authorList>
    </citation>
    <scope>NUCLEOTIDE SEQUENCE</scope>
</reference>
<evidence type="ECO:0000259" key="5">
    <source>
        <dbReference type="PROSITE" id="PS50222"/>
    </source>
</evidence>
<accession>A0A7M7PQ20</accession>
<dbReference type="Pfam" id="PF00036">
    <property type="entry name" value="EF-hand_1"/>
    <property type="match status" value="1"/>
</dbReference>
<organism evidence="6 7">
    <name type="scientific">Strongylocentrotus purpuratus</name>
    <name type="common">Purple sea urchin</name>
    <dbReference type="NCBI Taxonomy" id="7668"/>
    <lineage>
        <taxon>Eukaryota</taxon>
        <taxon>Metazoa</taxon>
        <taxon>Echinodermata</taxon>
        <taxon>Eleutherozoa</taxon>
        <taxon>Echinozoa</taxon>
        <taxon>Echinoidea</taxon>
        <taxon>Euechinoidea</taxon>
        <taxon>Echinacea</taxon>
        <taxon>Camarodonta</taxon>
        <taxon>Echinidea</taxon>
        <taxon>Strongylocentrotidae</taxon>
        <taxon>Strongylocentrotus</taxon>
    </lineage>
</organism>
<feature type="domain" description="EF-hand" evidence="5">
    <location>
        <begin position="60"/>
        <end position="95"/>
    </location>
</feature>
<dbReference type="RefSeq" id="XP_030853374.1">
    <property type="nucleotide sequence ID" value="XM_030997514.1"/>
</dbReference>
<keyword evidence="4" id="KW-0106">Calcium</keyword>
<dbReference type="InterPro" id="IPR002048">
    <property type="entry name" value="EF_hand_dom"/>
</dbReference>
<evidence type="ECO:0000256" key="2">
    <source>
        <dbReference type="ARBA" id="ARBA00022723"/>
    </source>
</evidence>
<dbReference type="CDD" id="cd00051">
    <property type="entry name" value="EFh"/>
    <property type="match status" value="2"/>
</dbReference>
<protein>
    <recommendedName>
        <fullName evidence="5">EF-hand domain-containing protein</fullName>
    </recommendedName>
</protein>
<dbReference type="GO" id="GO:0005509">
    <property type="term" value="F:calcium ion binding"/>
    <property type="evidence" value="ECO:0000318"/>
    <property type="project" value="GO_Central"/>
</dbReference>
<comment type="similarity">
    <text evidence="1">Belongs to the recoverin family.</text>
</comment>
<dbReference type="InterPro" id="IPR011992">
    <property type="entry name" value="EF-hand-dom_pair"/>
</dbReference>
<dbReference type="OrthoDB" id="191686at2759"/>
<evidence type="ECO:0000313" key="7">
    <source>
        <dbReference type="Proteomes" id="UP000007110"/>
    </source>
</evidence>
<dbReference type="Proteomes" id="UP000007110">
    <property type="component" value="Unassembled WGS sequence"/>
</dbReference>
<evidence type="ECO:0000256" key="4">
    <source>
        <dbReference type="ARBA" id="ARBA00022837"/>
    </source>
</evidence>
<dbReference type="PROSITE" id="PS00018">
    <property type="entry name" value="EF_HAND_1"/>
    <property type="match status" value="3"/>
</dbReference>
<dbReference type="FunFam" id="1.10.238.10:FF:000009">
    <property type="entry name" value="Visinin-like protein 1"/>
    <property type="match status" value="1"/>
</dbReference>
<dbReference type="GeneID" id="752875"/>
<dbReference type="KEGG" id="spu:752875"/>
<evidence type="ECO:0000313" key="6">
    <source>
        <dbReference type="EnsemblMetazoa" id="XP_030853374"/>
    </source>
</evidence>
<dbReference type="InterPro" id="IPR028846">
    <property type="entry name" value="Recoverin"/>
</dbReference>
<dbReference type="InterPro" id="IPR018247">
    <property type="entry name" value="EF_Hand_1_Ca_BS"/>
</dbReference>
<dbReference type="Gene3D" id="1.10.238.10">
    <property type="entry name" value="EF-hand"/>
    <property type="match status" value="1"/>
</dbReference>
<reference evidence="6" key="2">
    <citation type="submission" date="2021-01" db="UniProtKB">
        <authorList>
            <consortium name="EnsemblMetazoa"/>
        </authorList>
    </citation>
    <scope>IDENTIFICATION</scope>
</reference>
<dbReference type="AlphaFoldDB" id="A0A7M7PQ20"/>
<dbReference type="PROSITE" id="PS50222">
    <property type="entry name" value="EF_HAND_2"/>
    <property type="match status" value="3"/>
</dbReference>
<dbReference type="EnsemblMetazoa" id="XM_030997514">
    <property type="protein sequence ID" value="XP_030853374"/>
    <property type="gene ID" value="LOC752875"/>
</dbReference>
<feature type="domain" description="EF-hand" evidence="5">
    <location>
        <begin position="96"/>
        <end position="131"/>
    </location>
</feature>
<dbReference type="SUPFAM" id="SSF47473">
    <property type="entry name" value="EF-hand"/>
    <property type="match status" value="1"/>
</dbReference>
<dbReference type="PANTHER" id="PTHR23055:SF172">
    <property type="entry name" value="EF-HAND DOMAIN-CONTAINING PROTEIN"/>
    <property type="match status" value="1"/>
</dbReference>
<dbReference type="SMART" id="SM00054">
    <property type="entry name" value="EFh"/>
    <property type="match status" value="3"/>
</dbReference>
<evidence type="ECO:0000256" key="1">
    <source>
        <dbReference type="ARBA" id="ARBA00006049"/>
    </source>
</evidence>
<dbReference type="GO" id="GO:0009966">
    <property type="term" value="P:regulation of signal transduction"/>
    <property type="evidence" value="ECO:0000318"/>
    <property type="project" value="GO_Central"/>
</dbReference>
<dbReference type="OMA" id="DNHDGHI"/>
<dbReference type="Pfam" id="PF13499">
    <property type="entry name" value="EF-hand_7"/>
    <property type="match status" value="1"/>
</dbReference>
<dbReference type="PANTHER" id="PTHR23055">
    <property type="entry name" value="CALCIUM BINDING PROTEINS"/>
    <property type="match status" value="1"/>
</dbReference>
<feature type="domain" description="EF-hand" evidence="5">
    <location>
        <begin position="144"/>
        <end position="179"/>
    </location>
</feature>
<proteinExistence type="inferred from homology"/>
<dbReference type="PRINTS" id="PR00450">
    <property type="entry name" value="RECOVERIN"/>
</dbReference>
<name>A0A7M7PQ20_STRPU</name>
<dbReference type="InParanoid" id="A0A7M7PQ20"/>
<evidence type="ECO:0000256" key="3">
    <source>
        <dbReference type="ARBA" id="ARBA00022737"/>
    </source>
</evidence>
<keyword evidence="7" id="KW-1185">Reference proteome</keyword>